<evidence type="ECO:0008006" key="4">
    <source>
        <dbReference type="Google" id="ProtNLM"/>
    </source>
</evidence>
<reference evidence="2" key="1">
    <citation type="submission" date="2019-10" db="EMBL/GenBank/DDBJ databases">
        <title>Description of Paenibacillus glebae sp. nov.</title>
        <authorList>
            <person name="Carlier A."/>
            <person name="Qi S."/>
        </authorList>
    </citation>
    <scope>NUCLEOTIDE SEQUENCE</scope>
    <source>
        <strain evidence="2">LMG 31456</strain>
    </source>
</reference>
<dbReference type="AlphaFoldDB" id="A0A972GKR5"/>
<accession>A0A972GKR5</accession>
<gene>
    <name evidence="2" type="ORF">GC093_01020</name>
</gene>
<evidence type="ECO:0000256" key="1">
    <source>
        <dbReference type="SAM" id="MobiDB-lite"/>
    </source>
</evidence>
<name>A0A972GKR5_9BACL</name>
<evidence type="ECO:0000313" key="2">
    <source>
        <dbReference type="EMBL" id="NOU91820.1"/>
    </source>
</evidence>
<evidence type="ECO:0000313" key="3">
    <source>
        <dbReference type="Proteomes" id="UP000641588"/>
    </source>
</evidence>
<sequence length="86" mass="9905">MAFCPDCPTQTVFDPPVTMYENHYHPQLVEVIHPIEIINQHHCVPHYQHIYTATSKDVMCTVSSVKRKKNRSGKKASISQRKSKRG</sequence>
<keyword evidence="3" id="KW-1185">Reference proteome</keyword>
<feature type="region of interest" description="Disordered" evidence="1">
    <location>
        <begin position="64"/>
        <end position="86"/>
    </location>
</feature>
<protein>
    <recommendedName>
        <fullName evidence="4">Spore coat protein D</fullName>
    </recommendedName>
</protein>
<dbReference type="Proteomes" id="UP000641588">
    <property type="component" value="Unassembled WGS sequence"/>
</dbReference>
<feature type="compositionally biased region" description="Basic residues" evidence="1">
    <location>
        <begin position="65"/>
        <end position="74"/>
    </location>
</feature>
<dbReference type="RefSeq" id="WP_171649996.1">
    <property type="nucleotide sequence ID" value="NZ_WHOD01000004.1"/>
</dbReference>
<proteinExistence type="predicted"/>
<comment type="caution">
    <text evidence="2">The sequence shown here is derived from an EMBL/GenBank/DDBJ whole genome shotgun (WGS) entry which is preliminary data.</text>
</comment>
<dbReference type="EMBL" id="WHOD01000004">
    <property type="protein sequence ID" value="NOU91820.1"/>
    <property type="molecule type" value="Genomic_DNA"/>
</dbReference>
<organism evidence="2 3">
    <name type="scientific">Paenibacillus foliorum</name>
    <dbReference type="NCBI Taxonomy" id="2654974"/>
    <lineage>
        <taxon>Bacteria</taxon>
        <taxon>Bacillati</taxon>
        <taxon>Bacillota</taxon>
        <taxon>Bacilli</taxon>
        <taxon>Bacillales</taxon>
        <taxon>Paenibacillaceae</taxon>
        <taxon>Paenibacillus</taxon>
    </lineage>
</organism>